<proteinExistence type="predicted"/>
<evidence type="ECO:0000256" key="1">
    <source>
        <dbReference type="SAM" id="SignalP"/>
    </source>
</evidence>
<organism evidence="2 3">
    <name type="scientific">Candidatus Methylobacter titanis</name>
    <dbReference type="NCBI Taxonomy" id="3053457"/>
    <lineage>
        <taxon>Bacteria</taxon>
        <taxon>Pseudomonadati</taxon>
        <taxon>Pseudomonadota</taxon>
        <taxon>Gammaproteobacteria</taxon>
        <taxon>Methylococcales</taxon>
        <taxon>Methylococcaceae</taxon>
        <taxon>Methylobacter</taxon>
    </lineage>
</organism>
<comment type="caution">
    <text evidence="2">The sequence shown here is derived from an EMBL/GenBank/DDBJ whole genome shotgun (WGS) entry which is preliminary data.</text>
</comment>
<protein>
    <recommendedName>
        <fullName evidence="4">DUF4398 domain-containing protein</fullName>
    </recommendedName>
</protein>
<evidence type="ECO:0000313" key="2">
    <source>
        <dbReference type="EMBL" id="MDI1232589.1"/>
    </source>
</evidence>
<feature type="signal peptide" evidence="1">
    <location>
        <begin position="1"/>
        <end position="26"/>
    </location>
</feature>
<reference evidence="2" key="1">
    <citation type="submission" date="2023-01" db="EMBL/GenBank/DDBJ databases">
        <title>Biogeochemical cycle of methane in antarctic sediments.</title>
        <authorList>
            <person name="Roldan D.M."/>
            <person name="Menes R.J."/>
        </authorList>
    </citation>
    <scope>NUCLEOTIDE SEQUENCE [LARGE SCALE GENOMIC DNA]</scope>
    <source>
        <strain evidence="2">K-2018 MAG008</strain>
    </source>
</reference>
<dbReference type="AlphaFoldDB" id="A0AA43Q6I7"/>
<name>A0AA43Q6I7_9GAMM</name>
<sequence length="129" mass="14028">MNTFKKILLSSVMAISMSAISSTASAVANPSYEDVKTAIENTQAKVDETIAALNNGTDKEVVAEMISDARQLQKDIANNVLDLKRNQASNVLKQARTAVKNNELEAAKESLTDAANRYKEIQNLYAANH</sequence>
<keyword evidence="3" id="KW-1185">Reference proteome</keyword>
<dbReference type="EMBL" id="JAQSDF010000114">
    <property type="protein sequence ID" value="MDI1232589.1"/>
    <property type="molecule type" value="Genomic_DNA"/>
</dbReference>
<dbReference type="Proteomes" id="UP001160519">
    <property type="component" value="Unassembled WGS sequence"/>
</dbReference>
<evidence type="ECO:0000313" key="3">
    <source>
        <dbReference type="Proteomes" id="UP001160519"/>
    </source>
</evidence>
<evidence type="ECO:0008006" key="4">
    <source>
        <dbReference type="Google" id="ProtNLM"/>
    </source>
</evidence>
<accession>A0AA43Q6I7</accession>
<feature type="chain" id="PRO_5041468466" description="DUF4398 domain-containing protein" evidence="1">
    <location>
        <begin position="27"/>
        <end position="129"/>
    </location>
</feature>
<keyword evidence="1" id="KW-0732">Signal</keyword>
<gene>
    <name evidence="2" type="ORF">PSU93_15760</name>
</gene>